<dbReference type="Gene3D" id="1.20.140.150">
    <property type="match status" value="1"/>
</dbReference>
<feature type="transmembrane region" description="Helical" evidence="1">
    <location>
        <begin position="154"/>
        <end position="179"/>
    </location>
</feature>
<organism evidence="2 3">
    <name type="scientific">Rhizodiscina lignyota</name>
    <dbReference type="NCBI Taxonomy" id="1504668"/>
    <lineage>
        <taxon>Eukaryota</taxon>
        <taxon>Fungi</taxon>
        <taxon>Dikarya</taxon>
        <taxon>Ascomycota</taxon>
        <taxon>Pezizomycotina</taxon>
        <taxon>Dothideomycetes</taxon>
        <taxon>Pleosporomycetidae</taxon>
        <taxon>Aulographales</taxon>
        <taxon>Rhizodiscinaceae</taxon>
        <taxon>Rhizodiscina</taxon>
    </lineage>
</organism>
<dbReference type="Proteomes" id="UP000799772">
    <property type="component" value="Unassembled WGS sequence"/>
</dbReference>
<protein>
    <submittedName>
        <fullName evidence="2">Uncharacterized protein</fullName>
    </submittedName>
</protein>
<dbReference type="OrthoDB" id="61370at2759"/>
<name>A0A9P4IHN7_9PEZI</name>
<dbReference type="AlphaFoldDB" id="A0A9P4IHN7"/>
<keyword evidence="1" id="KW-0812">Transmembrane</keyword>
<evidence type="ECO:0000313" key="3">
    <source>
        <dbReference type="Proteomes" id="UP000799772"/>
    </source>
</evidence>
<dbReference type="EMBL" id="ML978125">
    <property type="protein sequence ID" value="KAF2099832.1"/>
    <property type="molecule type" value="Genomic_DNA"/>
</dbReference>
<feature type="transmembrane region" description="Helical" evidence="1">
    <location>
        <begin position="83"/>
        <end position="104"/>
    </location>
</feature>
<keyword evidence="3" id="KW-1185">Reference proteome</keyword>
<keyword evidence="1" id="KW-0472">Membrane</keyword>
<evidence type="ECO:0000313" key="2">
    <source>
        <dbReference type="EMBL" id="KAF2099832.1"/>
    </source>
</evidence>
<feature type="transmembrane region" description="Helical" evidence="1">
    <location>
        <begin position="116"/>
        <end position="139"/>
    </location>
</feature>
<proteinExistence type="predicted"/>
<gene>
    <name evidence="2" type="ORF">NA57DRAFT_75336</name>
</gene>
<sequence>MPRRIVFGFGFWLTAAATAMTIASIVLPRWVRWESGGGTSIHYSYGLHQRCSSITGTCEPFPQYDDCHGDSKSFCAMWRTTGFLMSFAVIIECATLVAYLTVIFGGKQMRDKGWKVVCFLLGLCILVQCASMAVVAYLYDNDSRFFIGWRLDTSWILCTVSWSVQFLTAIGISAAVFVLPEEGGYELIQGDS</sequence>
<comment type="caution">
    <text evidence="2">The sequence shown here is derived from an EMBL/GenBank/DDBJ whole genome shotgun (WGS) entry which is preliminary data.</text>
</comment>
<keyword evidence="1" id="KW-1133">Transmembrane helix</keyword>
<accession>A0A9P4IHN7</accession>
<evidence type="ECO:0000256" key="1">
    <source>
        <dbReference type="SAM" id="Phobius"/>
    </source>
</evidence>
<reference evidence="2" key="1">
    <citation type="journal article" date="2020" name="Stud. Mycol.">
        <title>101 Dothideomycetes genomes: a test case for predicting lifestyles and emergence of pathogens.</title>
        <authorList>
            <person name="Haridas S."/>
            <person name="Albert R."/>
            <person name="Binder M."/>
            <person name="Bloem J."/>
            <person name="Labutti K."/>
            <person name="Salamov A."/>
            <person name="Andreopoulos B."/>
            <person name="Baker S."/>
            <person name="Barry K."/>
            <person name="Bills G."/>
            <person name="Bluhm B."/>
            <person name="Cannon C."/>
            <person name="Castanera R."/>
            <person name="Culley D."/>
            <person name="Daum C."/>
            <person name="Ezra D."/>
            <person name="Gonzalez J."/>
            <person name="Henrissat B."/>
            <person name="Kuo A."/>
            <person name="Liang C."/>
            <person name="Lipzen A."/>
            <person name="Lutzoni F."/>
            <person name="Magnuson J."/>
            <person name="Mondo S."/>
            <person name="Nolan M."/>
            <person name="Ohm R."/>
            <person name="Pangilinan J."/>
            <person name="Park H.-J."/>
            <person name="Ramirez L."/>
            <person name="Alfaro M."/>
            <person name="Sun H."/>
            <person name="Tritt A."/>
            <person name="Yoshinaga Y."/>
            <person name="Zwiers L.-H."/>
            <person name="Turgeon B."/>
            <person name="Goodwin S."/>
            <person name="Spatafora J."/>
            <person name="Crous P."/>
            <person name="Grigoriev I."/>
        </authorList>
    </citation>
    <scope>NUCLEOTIDE SEQUENCE</scope>
    <source>
        <strain evidence="2">CBS 133067</strain>
    </source>
</reference>